<dbReference type="Proteomes" id="UP000536640">
    <property type="component" value="Unassembled WGS sequence"/>
</dbReference>
<gene>
    <name evidence="2" type="ORF">HNQ57_001356</name>
</gene>
<feature type="signal peptide" evidence="1">
    <location>
        <begin position="1"/>
        <end position="19"/>
    </location>
</feature>
<name>A0A840R3D4_9GAMM</name>
<comment type="caution">
    <text evidence="2">The sequence shown here is derived from an EMBL/GenBank/DDBJ whole genome shotgun (WGS) entry which is preliminary data.</text>
</comment>
<dbReference type="EMBL" id="JACHHW010000003">
    <property type="protein sequence ID" value="MBB5187093.1"/>
    <property type="molecule type" value="Genomic_DNA"/>
</dbReference>
<proteinExistence type="predicted"/>
<keyword evidence="3" id="KW-1185">Reference proteome</keyword>
<dbReference type="PROSITE" id="PS51257">
    <property type="entry name" value="PROKAR_LIPOPROTEIN"/>
    <property type="match status" value="1"/>
</dbReference>
<keyword evidence="1" id="KW-0732">Signal</keyword>
<protein>
    <recommendedName>
        <fullName evidence="4">Ig-like domain-containing protein</fullName>
    </recommendedName>
</protein>
<accession>A0A840R3D4</accession>
<dbReference type="RefSeq" id="WP_184461822.1">
    <property type="nucleotide sequence ID" value="NZ_JACHHW010000003.1"/>
</dbReference>
<dbReference type="AlphaFoldDB" id="A0A840R3D4"/>
<reference evidence="2 3" key="1">
    <citation type="submission" date="2020-08" db="EMBL/GenBank/DDBJ databases">
        <title>Genomic Encyclopedia of Type Strains, Phase IV (KMG-IV): sequencing the most valuable type-strain genomes for metagenomic binning, comparative biology and taxonomic classification.</title>
        <authorList>
            <person name="Goeker M."/>
        </authorList>
    </citation>
    <scope>NUCLEOTIDE SEQUENCE [LARGE SCALE GENOMIC DNA]</scope>
    <source>
        <strain evidence="2 3">DSM 25701</strain>
    </source>
</reference>
<sequence length="927" mass="96032">MNTKLLSISLALVTSVLVACGGGGDARSPDRPSPSLDPVSLRVDLPFGDELAGLGTNKVADGISARMVGLQTDGVESDLGPELNVTEGTTWTITGPIGNPAIAGLAASVRNINGLGNVKDILSTEFLAEPAGKKTLRLTGTYRYKGVTYSRFADFIVVPPTRVGPPFIDGPEIIPFDPLQDSNATEEASYELSQKLKDIVKPENRTGEAKFCANKAFFTFADYAEGQTSALATISNPFNSSNSQESITVIISAISPNDECETLYDDVTDNNAPTFAVKTVKIVPATVKSVDVCVITNPPALTCKSNGELDQDIVATTSCNGLDSATTVVTEATVPAGEMLQMVAKIQYKTESVNANFSRYQCSGAGVLSWSANPAAIYSNSSFSTTAGTATLIGQAAYNQLRNDTSNNNSLVTGSYKNSSTGTVTGNLRLMLSDAEVESITIRPVDNNGTVGIPSADKKYQINYSLLQKDQSFVAFCKYADPAIPEARCGDSTIKWTVGSPTILKVAPVQDVMTKASPATPNAIVNGESTLTATYKNSTLKSDQVTVKVIDDSLVALYLLQQQDDPAQPAVVDQFSCLGSGNYSISASQENGFDFSMVPGSRQFKAHALLKSAVDAGTNPDTVNPADLSILKDVTDLPSVIFTADVGYYDSANKTCVVAPITEPLPIPSSKPAEFSGETNGLLVTQGDARLGTMCIRVYVDADDNQAYTPAKPAEGGAPAVEADPLSKNGASVLIQPAGTIALQGQAGSACQIFDPLLSANDDLSNQLLLPALFNLGYLGDPAISALPVGDLVNQIPVDALLDAILTGDFSAIPGADQLPVPIPSDLDGVQAIVEGLIATLTGGGGEGLPTDDAIAAITSIVSGLPGGDQLDPAALQEALAGLDPQALATVLADSIAAAAEGIIADPATTPTALENLLSGLGGLLGL</sequence>
<evidence type="ECO:0000313" key="3">
    <source>
        <dbReference type="Proteomes" id="UP000536640"/>
    </source>
</evidence>
<evidence type="ECO:0000256" key="1">
    <source>
        <dbReference type="SAM" id="SignalP"/>
    </source>
</evidence>
<organism evidence="2 3">
    <name type="scientific">Zhongshania antarctica</name>
    <dbReference type="NCBI Taxonomy" id="641702"/>
    <lineage>
        <taxon>Bacteria</taxon>
        <taxon>Pseudomonadati</taxon>
        <taxon>Pseudomonadota</taxon>
        <taxon>Gammaproteobacteria</taxon>
        <taxon>Cellvibrionales</taxon>
        <taxon>Spongiibacteraceae</taxon>
        <taxon>Zhongshania</taxon>
    </lineage>
</organism>
<evidence type="ECO:0000313" key="2">
    <source>
        <dbReference type="EMBL" id="MBB5187093.1"/>
    </source>
</evidence>
<evidence type="ECO:0008006" key="4">
    <source>
        <dbReference type="Google" id="ProtNLM"/>
    </source>
</evidence>
<feature type="chain" id="PRO_5033059607" description="Ig-like domain-containing protein" evidence="1">
    <location>
        <begin position="20"/>
        <end position="927"/>
    </location>
</feature>